<name>A0A7Z1S9M2_STAAU</name>
<accession>A0A7Z1S9M2</accession>
<dbReference type="RefSeq" id="WP_015967225.1">
    <property type="nucleotide sequence ID" value="NZ_BDVH01000007.1"/>
</dbReference>
<dbReference type="AlphaFoldDB" id="A0A7Z1S9M2"/>
<evidence type="ECO:0000313" key="1">
    <source>
        <dbReference type="EMBL" id="PPJ75159.1"/>
    </source>
</evidence>
<sequence length="141" mass="16030">MTNIDWIITSNRVFNNPSNNLLIDEPITSISLFNVPSQYTFTISFGISNIDLNDVQTINLRIGNLDTEKEIVNAPLYIDKAKENEVKNKRANGLVDFVSTVTLNNFLFEETGNHYITMKLGESTQTCYFNVMLNQELEDGK</sequence>
<dbReference type="Proteomes" id="UP000238775">
    <property type="component" value="Unassembled WGS sequence"/>
</dbReference>
<protein>
    <submittedName>
        <fullName evidence="1">Uncharacterized protein</fullName>
    </submittedName>
</protein>
<reference evidence="1 2" key="1">
    <citation type="submission" date="2017-11" db="EMBL/GenBank/DDBJ databases">
        <authorList>
            <person name="Founou R.C."/>
            <person name="Founou L."/>
            <person name="Allam M."/>
            <person name="Ismail A."/>
            <person name="Essack S.Y."/>
        </authorList>
    </citation>
    <scope>NUCLEOTIDE SEQUENCE [LARGE SCALE GENOMIC DNA]</scope>
    <source>
        <strain evidence="1 2">G703N2B1</strain>
    </source>
</reference>
<proteinExistence type="predicted"/>
<comment type="caution">
    <text evidence="1">The sequence shown here is derived from an EMBL/GenBank/DDBJ whole genome shotgun (WGS) entry which is preliminary data.</text>
</comment>
<evidence type="ECO:0000313" key="2">
    <source>
        <dbReference type="Proteomes" id="UP000238775"/>
    </source>
</evidence>
<dbReference type="EMBL" id="PGWZ01000343">
    <property type="protein sequence ID" value="PPJ75159.1"/>
    <property type="molecule type" value="Genomic_DNA"/>
</dbReference>
<gene>
    <name evidence="1" type="ORF">CV021_05545</name>
</gene>
<organism evidence="1 2">
    <name type="scientific">Staphylococcus aureus</name>
    <dbReference type="NCBI Taxonomy" id="1280"/>
    <lineage>
        <taxon>Bacteria</taxon>
        <taxon>Bacillati</taxon>
        <taxon>Bacillota</taxon>
        <taxon>Bacilli</taxon>
        <taxon>Bacillales</taxon>
        <taxon>Staphylococcaceae</taxon>
        <taxon>Staphylococcus</taxon>
    </lineage>
</organism>